<name>A0ABQ8BD73_BRANA</name>
<feature type="domain" description="O-methyltransferase C-terminal" evidence="6">
    <location>
        <begin position="139"/>
        <end position="342"/>
    </location>
</feature>
<keyword evidence="4" id="KW-0949">S-adenosyl-L-methionine</keyword>
<proteinExistence type="predicted"/>
<organism evidence="8 9">
    <name type="scientific">Brassica napus</name>
    <name type="common">Rape</name>
    <dbReference type="NCBI Taxonomy" id="3708"/>
    <lineage>
        <taxon>Eukaryota</taxon>
        <taxon>Viridiplantae</taxon>
        <taxon>Streptophyta</taxon>
        <taxon>Embryophyta</taxon>
        <taxon>Tracheophyta</taxon>
        <taxon>Spermatophyta</taxon>
        <taxon>Magnoliopsida</taxon>
        <taxon>eudicotyledons</taxon>
        <taxon>Gunneridae</taxon>
        <taxon>Pentapetalae</taxon>
        <taxon>rosids</taxon>
        <taxon>malvids</taxon>
        <taxon>Brassicales</taxon>
        <taxon>Brassicaceae</taxon>
        <taxon>Brassiceae</taxon>
        <taxon>Brassica</taxon>
    </lineage>
</organism>
<dbReference type="Gene3D" id="3.40.50.150">
    <property type="entry name" value="Vaccinia Virus protein VP39"/>
    <property type="match status" value="2"/>
</dbReference>
<evidence type="ECO:0000256" key="5">
    <source>
        <dbReference type="ARBA" id="ARBA00023239"/>
    </source>
</evidence>
<protein>
    <submittedName>
        <fullName evidence="8">Uncharacterized protein</fullName>
    </submittedName>
</protein>
<keyword evidence="2" id="KW-0489">Methyltransferase</keyword>
<keyword evidence="5" id="KW-0456">Lyase</keyword>
<dbReference type="InterPro" id="IPR036390">
    <property type="entry name" value="WH_DNA-bd_sf"/>
</dbReference>
<dbReference type="InterPro" id="IPR012967">
    <property type="entry name" value="COMT_dimerisation"/>
</dbReference>
<dbReference type="Proteomes" id="UP000824890">
    <property type="component" value="Unassembled WGS sequence"/>
</dbReference>
<evidence type="ECO:0000313" key="9">
    <source>
        <dbReference type="Proteomes" id="UP000824890"/>
    </source>
</evidence>
<dbReference type="InterPro" id="IPR022657">
    <property type="entry name" value="De-COase2_CS"/>
</dbReference>
<dbReference type="PROSITE" id="PS00879">
    <property type="entry name" value="ODR_DC_2_2"/>
    <property type="match status" value="1"/>
</dbReference>
<dbReference type="InterPro" id="IPR029063">
    <property type="entry name" value="SAM-dependent_MTases_sf"/>
</dbReference>
<comment type="caution">
    <text evidence="8">The sequence shown here is derived from an EMBL/GenBank/DDBJ whole genome shotgun (WGS) entry which is preliminary data.</text>
</comment>
<dbReference type="InterPro" id="IPR036388">
    <property type="entry name" value="WH-like_DNA-bd_sf"/>
</dbReference>
<gene>
    <name evidence="8" type="ORF">HID58_042259</name>
</gene>
<dbReference type="InterPro" id="IPR016461">
    <property type="entry name" value="COMT-like"/>
</dbReference>
<keyword evidence="3" id="KW-0808">Transferase</keyword>
<dbReference type="SUPFAM" id="SSF46785">
    <property type="entry name" value="Winged helix' DNA-binding domain"/>
    <property type="match status" value="2"/>
</dbReference>
<feature type="domain" description="O-methyltransferase C-terminal" evidence="6">
    <location>
        <begin position="586"/>
        <end position="793"/>
    </location>
</feature>
<comment type="cofactor">
    <cofactor evidence="1">
        <name>pyridoxal 5'-phosphate</name>
        <dbReference type="ChEBI" id="CHEBI:597326"/>
    </cofactor>
</comment>
<dbReference type="SUPFAM" id="SSF53335">
    <property type="entry name" value="S-adenosyl-L-methionine-dependent methyltransferases"/>
    <property type="match status" value="2"/>
</dbReference>
<dbReference type="EMBL" id="JAGKQM010000011">
    <property type="protein sequence ID" value="KAH0902756.1"/>
    <property type="molecule type" value="Genomic_DNA"/>
</dbReference>
<evidence type="ECO:0000313" key="8">
    <source>
        <dbReference type="EMBL" id="KAH0902756.1"/>
    </source>
</evidence>
<dbReference type="PROSITE" id="PS51683">
    <property type="entry name" value="SAM_OMT_II"/>
    <property type="match status" value="2"/>
</dbReference>
<evidence type="ECO:0000259" key="6">
    <source>
        <dbReference type="Pfam" id="PF00891"/>
    </source>
</evidence>
<dbReference type="PANTHER" id="PTHR11746">
    <property type="entry name" value="O-METHYLTRANSFERASE"/>
    <property type="match status" value="1"/>
</dbReference>
<accession>A0ABQ8BD73</accession>
<keyword evidence="9" id="KW-1185">Reference proteome</keyword>
<feature type="domain" description="O-methyltransferase dimerisation" evidence="7">
    <location>
        <begin position="35"/>
        <end position="116"/>
    </location>
</feature>
<dbReference type="Gene3D" id="1.10.10.10">
    <property type="entry name" value="Winged helix-like DNA-binding domain superfamily/Winged helix DNA-binding domain"/>
    <property type="match status" value="2"/>
</dbReference>
<feature type="non-terminal residue" evidence="8">
    <location>
        <position position="1"/>
    </location>
</feature>
<reference evidence="8 9" key="1">
    <citation type="submission" date="2021-05" db="EMBL/GenBank/DDBJ databases">
        <title>Genome Assembly of Synthetic Allotetraploid Brassica napus Reveals Homoeologous Exchanges between Subgenomes.</title>
        <authorList>
            <person name="Davis J.T."/>
        </authorList>
    </citation>
    <scope>NUCLEOTIDE SEQUENCE [LARGE SCALE GENOMIC DNA]</scope>
    <source>
        <strain evidence="9">cv. Da-Ae</strain>
        <tissue evidence="8">Seedling</tissue>
    </source>
</reference>
<evidence type="ECO:0000259" key="7">
    <source>
        <dbReference type="Pfam" id="PF08100"/>
    </source>
</evidence>
<feature type="domain" description="O-methyltransferase dimerisation" evidence="7">
    <location>
        <begin position="477"/>
        <end position="560"/>
    </location>
</feature>
<evidence type="ECO:0000256" key="4">
    <source>
        <dbReference type="ARBA" id="ARBA00022691"/>
    </source>
</evidence>
<evidence type="ECO:0000256" key="3">
    <source>
        <dbReference type="ARBA" id="ARBA00022679"/>
    </source>
</evidence>
<dbReference type="Pfam" id="PF00891">
    <property type="entry name" value="Methyltransf_2"/>
    <property type="match status" value="2"/>
</dbReference>
<dbReference type="InterPro" id="IPR001077">
    <property type="entry name" value="COMT_C"/>
</dbReference>
<evidence type="ECO:0000256" key="2">
    <source>
        <dbReference type="ARBA" id="ARBA00022603"/>
    </source>
</evidence>
<dbReference type="Pfam" id="PF08100">
    <property type="entry name" value="Dimerisation"/>
    <property type="match status" value="2"/>
</dbReference>
<evidence type="ECO:0000256" key="1">
    <source>
        <dbReference type="ARBA" id="ARBA00001933"/>
    </source>
</evidence>
<sequence>QMNSLQKSGGSSNEEEDMLLAMQLCGIEFIAYGVKTARELDLLEIMAKARPLGTHLSTLYLASKAAPNNPDAPMMIDRLLRLLVAYSVCTCKLVKDEKGRESRTYGLGNVGKKFIKDEHGISIAPYVLFHCSHTKGVTWSYLTESILEGGASAWEKAKGALENESLKEDFNESMMSHTTIVMNKILENYDGFESLRDSTLVDVGGGIGTNLGQALSKFPHLKGINFDLPHIVSKAPQIHGVEHIGGDMFDEIPRGQAMLMKWILHDWSDEKCVEILRNCKKAIPETGRVIVIETIVPREVNNTDIATKNALHSDIGMMCLTRGGRERTKEEFEVLAMKGGFKLPNFIYGAYSFWVLELYPKEREYNPDNAIFIYIKLKLICIVKSLVIELLVKHFMHKNLRSQPKRDFLLTAPPSPSLPLRKSIIASKYATPPVIRMNPETRNLHRATTPEYLEDGPSNEEEDMLLAMHLCGIDLIAYAVKTATELDLFEIMAKARPLGTHLSTLDLASKTAPNNPDASVMIDRLLRLLVAYSVCTCKFVKDEKGRESRTCGLGKVGKKFIKDENGVSIASYVLFHCSHTKGKRSYLTESILEGGASAWERANEPFLFEYMKKTENVKEDFNESMMSHTTIVMKKIFENYHGFESMRDCTLVDVGGGLGTSLSQALSKFPHLKCVNFDLPHVVSEAPQIHGVEHIGGDMFDEVPRGQAILMKWILHDWSDEKCVKILRNCKKAVPDSGRVIVIETIIPREVSDTDIATKNALHLDMIMMCLTRGGRERTKEEFEVLAMKAGFKLPNFIYGAYSFWVIELYTN</sequence>